<dbReference type="EMBL" id="JAUIQD010000001">
    <property type="protein sequence ID" value="KAK3363918.1"/>
    <property type="molecule type" value="Genomic_DNA"/>
</dbReference>
<name>A0AAJ0MKT8_9PEZI</name>
<gene>
    <name evidence="2" type="ORF">B0T25DRAFT_470154</name>
</gene>
<evidence type="ECO:0000313" key="2">
    <source>
        <dbReference type="EMBL" id="KAK3363918.1"/>
    </source>
</evidence>
<feature type="non-terminal residue" evidence="2">
    <location>
        <position position="373"/>
    </location>
</feature>
<sequence length="373" mass="42802">MDQSLARVAMQSLHLEDRLEQEAALETPGMILKRMLSIRSVVSTGSSFAQRQQGAIGTRSMFREIGTGSIGKVFEHPGTIFVYKVPVSGQPDKLWNNYDKHMRVYKSFDSVPYVADQVEIPRCFWYANPSTESFWGEYLERFPDLPHFPRLPRHVLCMERIFPLPRPIRHALIENFCPMGAQQSMKNHEANKDCLIRPCFGRLKYGSGSHFFTLRNFKLHANEIKDLDLPATELCSSMARALAVLHWHTKIDAMDIEFVLGSSPLEEQKVRVDIDTEDLRAMAPHTSTYEQATHNSPNFTKRITALWMLDFDDCTDITMDSNGVDMAVKAFMETNFYCPKPNSGNAFIDNLWLLFAERYIQYSDRILKGVLKT</sequence>
<dbReference type="AlphaFoldDB" id="A0AAJ0MKT8"/>
<evidence type="ECO:0000259" key="1">
    <source>
        <dbReference type="Pfam" id="PF12417"/>
    </source>
</evidence>
<accession>A0AAJ0MKT8</accession>
<dbReference type="Pfam" id="PF12417">
    <property type="entry name" value="DUF3669"/>
    <property type="match status" value="1"/>
</dbReference>
<protein>
    <recommendedName>
        <fullName evidence="1">DUF3669 domain-containing protein</fullName>
    </recommendedName>
</protein>
<keyword evidence="3" id="KW-1185">Reference proteome</keyword>
<reference evidence="2" key="2">
    <citation type="submission" date="2023-06" db="EMBL/GenBank/DDBJ databases">
        <authorList>
            <consortium name="Lawrence Berkeley National Laboratory"/>
            <person name="Haridas S."/>
            <person name="Hensen N."/>
            <person name="Bonometti L."/>
            <person name="Westerberg I."/>
            <person name="Brannstrom I.O."/>
            <person name="Guillou S."/>
            <person name="Cros-Aarteil S."/>
            <person name="Calhoun S."/>
            <person name="Kuo A."/>
            <person name="Mondo S."/>
            <person name="Pangilinan J."/>
            <person name="Riley R."/>
            <person name="Labutti K."/>
            <person name="Andreopoulos B."/>
            <person name="Lipzen A."/>
            <person name="Chen C."/>
            <person name="Yanf M."/>
            <person name="Daum C."/>
            <person name="Ng V."/>
            <person name="Clum A."/>
            <person name="Steindorff A."/>
            <person name="Ohm R."/>
            <person name="Martin F."/>
            <person name="Silar P."/>
            <person name="Natvig D."/>
            <person name="Lalanne C."/>
            <person name="Gautier V."/>
            <person name="Ament-Velasquez S.L."/>
            <person name="Kruys A."/>
            <person name="Hutchinson M.I."/>
            <person name="Powell A.J."/>
            <person name="Barry K."/>
            <person name="Miller A.N."/>
            <person name="Grigoriev I.V."/>
            <person name="Debuchy R."/>
            <person name="Gladieux P."/>
            <person name="Thoren M.H."/>
            <person name="Johannesson H."/>
        </authorList>
    </citation>
    <scope>NUCLEOTIDE SEQUENCE</scope>
    <source>
        <strain evidence="2">CBS 955.72</strain>
    </source>
</reference>
<comment type="caution">
    <text evidence="2">The sequence shown here is derived from an EMBL/GenBank/DDBJ whole genome shotgun (WGS) entry which is preliminary data.</text>
</comment>
<organism evidence="2 3">
    <name type="scientific">Lasiosphaeria hispida</name>
    <dbReference type="NCBI Taxonomy" id="260671"/>
    <lineage>
        <taxon>Eukaryota</taxon>
        <taxon>Fungi</taxon>
        <taxon>Dikarya</taxon>
        <taxon>Ascomycota</taxon>
        <taxon>Pezizomycotina</taxon>
        <taxon>Sordariomycetes</taxon>
        <taxon>Sordariomycetidae</taxon>
        <taxon>Sordariales</taxon>
        <taxon>Lasiosphaeriaceae</taxon>
        <taxon>Lasiosphaeria</taxon>
    </lineage>
</organism>
<feature type="domain" description="DUF3669" evidence="1">
    <location>
        <begin position="306"/>
        <end position="368"/>
    </location>
</feature>
<evidence type="ECO:0000313" key="3">
    <source>
        <dbReference type="Proteomes" id="UP001275084"/>
    </source>
</evidence>
<dbReference type="PANTHER" id="PTHR40780">
    <property type="entry name" value="DUF3669 DOMAIN-CONTAINING PROTEIN"/>
    <property type="match status" value="1"/>
</dbReference>
<dbReference type="InterPro" id="IPR022137">
    <property type="entry name" value="Znf_prot_DUF3669"/>
</dbReference>
<dbReference type="PANTHER" id="PTHR40780:SF2">
    <property type="entry name" value="DUF3669 DOMAIN-CONTAINING PROTEIN"/>
    <property type="match status" value="1"/>
</dbReference>
<dbReference type="Proteomes" id="UP001275084">
    <property type="component" value="Unassembled WGS sequence"/>
</dbReference>
<reference evidence="2" key="1">
    <citation type="journal article" date="2023" name="Mol. Phylogenet. Evol.">
        <title>Genome-scale phylogeny and comparative genomics of the fungal order Sordariales.</title>
        <authorList>
            <person name="Hensen N."/>
            <person name="Bonometti L."/>
            <person name="Westerberg I."/>
            <person name="Brannstrom I.O."/>
            <person name="Guillou S."/>
            <person name="Cros-Aarteil S."/>
            <person name="Calhoun S."/>
            <person name="Haridas S."/>
            <person name="Kuo A."/>
            <person name="Mondo S."/>
            <person name="Pangilinan J."/>
            <person name="Riley R."/>
            <person name="LaButti K."/>
            <person name="Andreopoulos B."/>
            <person name="Lipzen A."/>
            <person name="Chen C."/>
            <person name="Yan M."/>
            <person name="Daum C."/>
            <person name="Ng V."/>
            <person name="Clum A."/>
            <person name="Steindorff A."/>
            <person name="Ohm R.A."/>
            <person name="Martin F."/>
            <person name="Silar P."/>
            <person name="Natvig D.O."/>
            <person name="Lalanne C."/>
            <person name="Gautier V."/>
            <person name="Ament-Velasquez S.L."/>
            <person name="Kruys A."/>
            <person name="Hutchinson M.I."/>
            <person name="Powell A.J."/>
            <person name="Barry K."/>
            <person name="Miller A.N."/>
            <person name="Grigoriev I.V."/>
            <person name="Debuchy R."/>
            <person name="Gladieux P."/>
            <person name="Hiltunen Thoren M."/>
            <person name="Johannesson H."/>
        </authorList>
    </citation>
    <scope>NUCLEOTIDE SEQUENCE</scope>
    <source>
        <strain evidence="2">CBS 955.72</strain>
    </source>
</reference>
<proteinExistence type="predicted"/>